<keyword evidence="2" id="KW-0285">Flavoprotein</keyword>
<name>A0A1U9JT35_9HYPH</name>
<dbReference type="EMBL" id="CP017315">
    <property type="protein sequence ID" value="AQS41025.1"/>
    <property type="molecule type" value="Genomic_DNA"/>
</dbReference>
<proteinExistence type="inferred from homology"/>
<dbReference type="KEGG" id="thd:BHV28_03090"/>
<evidence type="ECO:0000313" key="7">
    <source>
        <dbReference type="Proteomes" id="UP000188912"/>
    </source>
</evidence>
<keyword evidence="3" id="KW-0288">FMN</keyword>
<dbReference type="SUPFAM" id="SSF52218">
    <property type="entry name" value="Flavoproteins"/>
    <property type="match status" value="1"/>
</dbReference>
<gene>
    <name evidence="6" type="ORF">BHV28_03090</name>
</gene>
<dbReference type="InterPro" id="IPR051814">
    <property type="entry name" value="NAD(P)H-dep_FMN_reductase"/>
</dbReference>
<dbReference type="Gene3D" id="3.40.50.360">
    <property type="match status" value="1"/>
</dbReference>
<dbReference type="STRING" id="1902579.BHV28_03090"/>
<dbReference type="GO" id="GO:0016491">
    <property type="term" value="F:oxidoreductase activity"/>
    <property type="evidence" value="ECO:0007669"/>
    <property type="project" value="UniProtKB-KW"/>
</dbReference>
<accession>A0A1U9JT35</accession>
<evidence type="ECO:0000259" key="5">
    <source>
        <dbReference type="Pfam" id="PF03358"/>
    </source>
</evidence>
<keyword evidence="7" id="KW-1185">Reference proteome</keyword>
<dbReference type="Pfam" id="PF03358">
    <property type="entry name" value="FMN_red"/>
    <property type="match status" value="1"/>
</dbReference>
<dbReference type="Proteomes" id="UP000188912">
    <property type="component" value="Chromosome"/>
</dbReference>
<dbReference type="PANTHER" id="PTHR43408:SF2">
    <property type="entry name" value="FMN REDUCTASE (NADPH)"/>
    <property type="match status" value="1"/>
</dbReference>
<reference evidence="6 7" key="1">
    <citation type="journal article" date="2010" name="Science">
        <title>Genomic comparison of the ants Camponotus floridanus and Harpegnathos saltator.</title>
        <authorList>
            <person name="Bonasio R."/>
            <person name="Zhang G."/>
            <person name="Ye C."/>
            <person name="Mutti N.S."/>
            <person name="Fang X."/>
            <person name="Qin N."/>
            <person name="Donahue G."/>
            <person name="Yang P."/>
            <person name="Li Q."/>
            <person name="Li C."/>
            <person name="Zhang P."/>
            <person name="Huang Z."/>
            <person name="Berger S.L."/>
            <person name="Reinberg D."/>
            <person name="Wang J."/>
            <person name="Liebig J."/>
        </authorList>
    </citation>
    <scope>NUCLEOTIDE SEQUENCE [LARGE SCALE GENOMIC DNA]</scope>
    <source>
        <strain evidence="6 7">Hsal</strain>
    </source>
</reference>
<evidence type="ECO:0000256" key="3">
    <source>
        <dbReference type="ARBA" id="ARBA00022643"/>
    </source>
</evidence>
<feature type="domain" description="NADPH-dependent FMN reductase-like" evidence="5">
    <location>
        <begin position="5"/>
        <end position="143"/>
    </location>
</feature>
<protein>
    <submittedName>
        <fullName evidence="6">FMN reductase</fullName>
    </submittedName>
</protein>
<comment type="similarity">
    <text evidence="1">Belongs to the SsuE family.</text>
</comment>
<dbReference type="AlphaFoldDB" id="A0A1U9JT35"/>
<organism evidence="6 7">
    <name type="scientific">Candidatus Tokpelaia hoelldobleri</name>
    <dbReference type="NCBI Taxonomy" id="1902579"/>
    <lineage>
        <taxon>Bacteria</taxon>
        <taxon>Pseudomonadati</taxon>
        <taxon>Pseudomonadota</taxon>
        <taxon>Alphaproteobacteria</taxon>
        <taxon>Hyphomicrobiales</taxon>
        <taxon>Candidatus Tokpelaia</taxon>
    </lineage>
</organism>
<evidence type="ECO:0000256" key="4">
    <source>
        <dbReference type="ARBA" id="ARBA00023002"/>
    </source>
</evidence>
<dbReference type="InterPro" id="IPR029039">
    <property type="entry name" value="Flavoprotein-like_sf"/>
</dbReference>
<evidence type="ECO:0000256" key="2">
    <source>
        <dbReference type="ARBA" id="ARBA00022630"/>
    </source>
</evidence>
<dbReference type="PANTHER" id="PTHR43408">
    <property type="entry name" value="FMN REDUCTASE (NADPH)"/>
    <property type="match status" value="1"/>
</dbReference>
<dbReference type="InterPro" id="IPR005025">
    <property type="entry name" value="FMN_Rdtase-like_dom"/>
</dbReference>
<sequence>MTRKKLVGLAGSYSQPSRTAALVAYIRDVAEKHYAVESTLYTMQDLGASLGAAQHYDRLAPQARRIFKDIAEADALIIAIPVYKGSYPGLFKHMFDLMDPDALVGKPVILAASGGGSRHALVVEHQLRPLFGFFRAHGMATTIYASAADFAGEGTIVADGLVKRVAEAVGQLAPFFQETASFVPLPETAREMIATPALAAV</sequence>
<reference evidence="6 7" key="2">
    <citation type="journal article" date="2016" name="Sci. Rep.">
        <title>The genome of Rhizobiales bacteria in predatory ants reveals urease gene functions but no genes for nitrogen fixation.</title>
        <authorList>
            <person name="Neuvonen M.M."/>
            <person name="Tamarit D."/>
            <person name="Naslund K."/>
            <person name="Liebig J."/>
            <person name="Feldhaar H."/>
            <person name="Moran N.A."/>
            <person name="Guy L."/>
            <person name="Andersson S.G."/>
        </authorList>
    </citation>
    <scope>NUCLEOTIDE SEQUENCE [LARGE SCALE GENOMIC DNA]</scope>
    <source>
        <strain evidence="6 7">Hsal</strain>
    </source>
</reference>
<evidence type="ECO:0000313" key="6">
    <source>
        <dbReference type="EMBL" id="AQS41025.1"/>
    </source>
</evidence>
<keyword evidence="4" id="KW-0560">Oxidoreductase</keyword>
<evidence type="ECO:0000256" key="1">
    <source>
        <dbReference type="ARBA" id="ARBA00005990"/>
    </source>
</evidence>